<reference evidence="2 3" key="1">
    <citation type="submission" date="2019-02" db="EMBL/GenBank/DDBJ databases">
        <title>Sequencing the genomes of 1000 actinobacteria strains.</title>
        <authorList>
            <person name="Klenk H.-P."/>
        </authorList>
    </citation>
    <scope>NUCLEOTIDE SEQUENCE [LARGE SCALE GENOMIC DNA]</scope>
    <source>
        <strain evidence="2 3">DSM 16932</strain>
    </source>
</reference>
<sequence>MSTQPGRDAWRDTGLAAPDLHDPDLREGDGALDPDDAPSRAGAASLLEEALAGPGPSLASPEEYQPDNPRPDLAGAADEADVVDQAVEVRGLDDEDAYVAEPTGPEAPEDDAD</sequence>
<protein>
    <recommendedName>
        <fullName evidence="4">DUF5709 domain-containing protein</fullName>
    </recommendedName>
</protein>
<dbReference type="AlphaFoldDB" id="A0A4V2EY47"/>
<comment type="caution">
    <text evidence="2">The sequence shown here is derived from an EMBL/GenBank/DDBJ whole genome shotgun (WGS) entry which is preliminary data.</text>
</comment>
<evidence type="ECO:0000313" key="2">
    <source>
        <dbReference type="EMBL" id="RZS61730.1"/>
    </source>
</evidence>
<dbReference type="OrthoDB" id="5148094at2"/>
<accession>A0A4V2EY47</accession>
<organism evidence="2 3">
    <name type="scientific">Xylanimonas ulmi</name>
    <dbReference type="NCBI Taxonomy" id="228973"/>
    <lineage>
        <taxon>Bacteria</taxon>
        <taxon>Bacillati</taxon>
        <taxon>Actinomycetota</taxon>
        <taxon>Actinomycetes</taxon>
        <taxon>Micrococcales</taxon>
        <taxon>Promicromonosporaceae</taxon>
        <taxon>Xylanimonas</taxon>
    </lineage>
</organism>
<gene>
    <name evidence="2" type="ORF">EV386_2041</name>
</gene>
<dbReference type="Proteomes" id="UP000293852">
    <property type="component" value="Unassembled WGS sequence"/>
</dbReference>
<keyword evidence="3" id="KW-1185">Reference proteome</keyword>
<evidence type="ECO:0000313" key="3">
    <source>
        <dbReference type="Proteomes" id="UP000293852"/>
    </source>
</evidence>
<feature type="compositionally biased region" description="Low complexity" evidence="1">
    <location>
        <begin position="72"/>
        <end position="89"/>
    </location>
</feature>
<feature type="compositionally biased region" description="Low complexity" evidence="1">
    <location>
        <begin position="41"/>
        <end position="53"/>
    </location>
</feature>
<evidence type="ECO:0000256" key="1">
    <source>
        <dbReference type="SAM" id="MobiDB-lite"/>
    </source>
</evidence>
<name>A0A4V2EY47_9MICO</name>
<feature type="region of interest" description="Disordered" evidence="1">
    <location>
        <begin position="1"/>
        <end position="113"/>
    </location>
</feature>
<proteinExistence type="predicted"/>
<dbReference type="RefSeq" id="WP_130414648.1">
    <property type="nucleotide sequence ID" value="NZ_SGWX01000001.1"/>
</dbReference>
<evidence type="ECO:0008006" key="4">
    <source>
        <dbReference type="Google" id="ProtNLM"/>
    </source>
</evidence>
<feature type="compositionally biased region" description="Basic and acidic residues" evidence="1">
    <location>
        <begin position="19"/>
        <end position="29"/>
    </location>
</feature>
<dbReference type="EMBL" id="SGWX01000001">
    <property type="protein sequence ID" value="RZS61730.1"/>
    <property type="molecule type" value="Genomic_DNA"/>
</dbReference>